<dbReference type="Proteomes" id="UP000606870">
    <property type="component" value="Unassembled WGS sequence"/>
</dbReference>
<comment type="caution">
    <text evidence="1">The sequence shown here is derived from an EMBL/GenBank/DDBJ whole genome shotgun (WGS) entry which is preliminary data.</text>
</comment>
<organism evidence="1 2">
    <name type="scientific">Megasphaera hominis</name>
    <dbReference type="NCBI Taxonomy" id="159836"/>
    <lineage>
        <taxon>Bacteria</taxon>
        <taxon>Bacillati</taxon>
        <taxon>Bacillota</taxon>
        <taxon>Negativicutes</taxon>
        <taxon>Veillonellales</taxon>
        <taxon>Veillonellaceae</taxon>
        <taxon>Megasphaera</taxon>
    </lineage>
</organism>
<dbReference type="EMBL" id="JACOGK010000004">
    <property type="protein sequence ID" value="MBC3536026.1"/>
    <property type="molecule type" value="Genomic_DNA"/>
</dbReference>
<evidence type="ECO:0000313" key="1">
    <source>
        <dbReference type="EMBL" id="MBC3536026.1"/>
    </source>
</evidence>
<evidence type="ECO:0000313" key="2">
    <source>
        <dbReference type="Proteomes" id="UP000606870"/>
    </source>
</evidence>
<keyword evidence="2" id="KW-1185">Reference proteome</keyword>
<dbReference type="RefSeq" id="WP_186502081.1">
    <property type="nucleotide sequence ID" value="NZ_JACOGK010000004.1"/>
</dbReference>
<sequence>MSYVSGFMIGASIGKSIHQFFDSRYPHVPKAARPVQVGQVRPAPVRPAAPVPIFTRVAASLGRRRYRAASLVRNPALDQLVAESLYKMTGVQRVEVNPAIGSLLILGDEATLNTIEKVLSEEVFAVKMPGEDLLKQLDTLAGQDKKPTPDFRKTANDVCNEFSKVISGGTHNVLDLRSLVALAFIVRGIRKIVMMDQRASGPQMLWWAASLLRGK</sequence>
<protein>
    <submittedName>
        <fullName evidence="1">Uncharacterized protein</fullName>
    </submittedName>
</protein>
<accession>A0ABR6VFQ1</accession>
<reference evidence="1 2" key="1">
    <citation type="submission" date="2020-08" db="EMBL/GenBank/DDBJ databases">
        <authorList>
            <person name="Liu C."/>
            <person name="Sun Q."/>
        </authorList>
    </citation>
    <scope>NUCLEOTIDE SEQUENCE [LARGE SCALE GENOMIC DNA]</scope>
    <source>
        <strain evidence="1 2">NSJ-59</strain>
    </source>
</reference>
<dbReference type="Pfam" id="PF19991">
    <property type="entry name" value="HMA_2"/>
    <property type="match status" value="1"/>
</dbReference>
<proteinExistence type="predicted"/>
<name>A0ABR6VFQ1_9FIRM</name>
<gene>
    <name evidence="1" type="ORF">H8J70_01965</name>
</gene>